<dbReference type="Proteomes" id="UP001515480">
    <property type="component" value="Unassembled WGS sequence"/>
</dbReference>
<dbReference type="InterPro" id="IPR037185">
    <property type="entry name" value="EmrE-like"/>
</dbReference>
<dbReference type="AlphaFoldDB" id="A0AB34JMI6"/>
<name>A0AB34JMI6_PRYPA</name>
<feature type="transmembrane region" description="Helical" evidence="6">
    <location>
        <begin position="151"/>
        <end position="174"/>
    </location>
</feature>
<accession>A0AB34JMI6</accession>
<feature type="transmembrane region" description="Helical" evidence="6">
    <location>
        <begin position="18"/>
        <end position="39"/>
    </location>
</feature>
<keyword evidence="4 6" id="KW-0472">Membrane</keyword>
<keyword evidence="8" id="KW-1185">Reference proteome</keyword>
<feature type="transmembrane region" description="Helical" evidence="6">
    <location>
        <begin position="60"/>
        <end position="81"/>
    </location>
</feature>
<dbReference type="GO" id="GO:0016020">
    <property type="term" value="C:membrane"/>
    <property type="evidence" value="ECO:0007669"/>
    <property type="project" value="UniProtKB-SubCell"/>
</dbReference>
<evidence type="ECO:0000256" key="5">
    <source>
        <dbReference type="SAM" id="MobiDB-lite"/>
    </source>
</evidence>
<feature type="transmembrane region" description="Helical" evidence="6">
    <location>
        <begin position="291"/>
        <end position="313"/>
    </location>
</feature>
<evidence type="ECO:0008006" key="9">
    <source>
        <dbReference type="Google" id="ProtNLM"/>
    </source>
</evidence>
<feature type="transmembrane region" description="Helical" evidence="6">
    <location>
        <begin position="87"/>
        <end position="105"/>
    </location>
</feature>
<comment type="caution">
    <text evidence="7">The sequence shown here is derived from an EMBL/GenBank/DDBJ whole genome shotgun (WGS) entry which is preliminary data.</text>
</comment>
<gene>
    <name evidence="7" type="ORF">AB1Y20_021554</name>
</gene>
<feature type="transmembrane region" description="Helical" evidence="6">
    <location>
        <begin position="233"/>
        <end position="251"/>
    </location>
</feature>
<proteinExistence type="predicted"/>
<feature type="region of interest" description="Disordered" evidence="5">
    <location>
        <begin position="349"/>
        <end position="372"/>
    </location>
</feature>
<dbReference type="SUPFAM" id="SSF103481">
    <property type="entry name" value="Multidrug resistance efflux transporter EmrE"/>
    <property type="match status" value="1"/>
</dbReference>
<dbReference type="InterPro" id="IPR008521">
    <property type="entry name" value="Mg_trans_NIPA"/>
</dbReference>
<evidence type="ECO:0000256" key="2">
    <source>
        <dbReference type="ARBA" id="ARBA00022692"/>
    </source>
</evidence>
<evidence type="ECO:0000313" key="8">
    <source>
        <dbReference type="Proteomes" id="UP001515480"/>
    </source>
</evidence>
<dbReference type="PANTHER" id="PTHR12570:SF9">
    <property type="entry name" value="MAGNESIUM TRANSPORTER NIPA8-RELATED"/>
    <property type="match status" value="1"/>
</dbReference>
<feature type="transmembrane region" description="Helical" evidence="6">
    <location>
        <begin position="112"/>
        <end position="131"/>
    </location>
</feature>
<keyword evidence="2 6" id="KW-0812">Transmembrane</keyword>
<evidence type="ECO:0000256" key="4">
    <source>
        <dbReference type="ARBA" id="ARBA00023136"/>
    </source>
</evidence>
<feature type="region of interest" description="Disordered" evidence="5">
    <location>
        <begin position="461"/>
        <end position="561"/>
    </location>
</feature>
<dbReference type="GO" id="GO:0015095">
    <property type="term" value="F:magnesium ion transmembrane transporter activity"/>
    <property type="evidence" value="ECO:0007669"/>
    <property type="project" value="InterPro"/>
</dbReference>
<keyword evidence="3 6" id="KW-1133">Transmembrane helix</keyword>
<reference evidence="7 8" key="1">
    <citation type="journal article" date="2024" name="Science">
        <title>Giant polyketide synthase enzymes in the biosynthesis of giant marine polyether toxins.</title>
        <authorList>
            <person name="Fallon T.R."/>
            <person name="Shende V.V."/>
            <person name="Wierzbicki I.H."/>
            <person name="Pendleton A.L."/>
            <person name="Watervoot N.F."/>
            <person name="Auber R.P."/>
            <person name="Gonzalez D.J."/>
            <person name="Wisecaver J.H."/>
            <person name="Moore B.S."/>
        </authorList>
    </citation>
    <scope>NUCLEOTIDE SEQUENCE [LARGE SCALE GENOMIC DNA]</scope>
    <source>
        <strain evidence="7 8">12B1</strain>
    </source>
</reference>
<dbReference type="Pfam" id="PF05653">
    <property type="entry name" value="Mg_trans_NIPA"/>
    <property type="match status" value="1"/>
</dbReference>
<comment type="subcellular location">
    <subcellularLocation>
        <location evidence="1">Membrane</location>
        <topology evidence="1">Multi-pass membrane protein</topology>
    </subcellularLocation>
</comment>
<evidence type="ECO:0000256" key="1">
    <source>
        <dbReference type="ARBA" id="ARBA00004141"/>
    </source>
</evidence>
<sequence>MSCISFDASGSGEEDKEAWQQILGIALGLSASIGINVGNNIQAVGLQMQAQEGKEGKNKTFWIGCSIFAVASVVNFGAFGFAPASVLAPLEGIQFVTNLAFARLVNKKTVTFRMVFGSALIVLGVVLAIVASPSGVAQFSAADLKCFWTSAVWLIYLTVLSGSAIFLQMLHIYYQRELNSGRPKPNHQIVLPVTFALTSAIAGSQAVVQAKSMSELVELVFTDLGVVGLLKEWFFYFCLVLLLVFLMIWLTRLSSALGKYDPLFIIPMLQSNYILFSTITGGIYFQEFNQLSITGAAMFSAGVAVMFVGLYLLAPTGGEQHESVYLEAASKAKEQVNQSFARLPSVYEPPPPSSDAKVAPHGLLKGNTVSDAPERVSGRISGRFSTARTSEARQSRALSLQRAAADAAGHAARVHTASTSVVTAPDEAGVVWPVPLPVLIGSEIAKSMSFRAGTRATHESSVENARLSGRFHSFPASPEPSYSTPGRPPPANPSRFQSFPAGLLGKGAPKRDRQLTGSVVLEAGESGKLPDIKSASEKSNDLLSESEYEAKVGRPTLTKQI</sequence>
<organism evidence="7 8">
    <name type="scientific">Prymnesium parvum</name>
    <name type="common">Toxic golden alga</name>
    <dbReference type="NCBI Taxonomy" id="97485"/>
    <lineage>
        <taxon>Eukaryota</taxon>
        <taxon>Haptista</taxon>
        <taxon>Haptophyta</taxon>
        <taxon>Prymnesiophyceae</taxon>
        <taxon>Prymnesiales</taxon>
        <taxon>Prymnesiaceae</taxon>
        <taxon>Prymnesium</taxon>
    </lineage>
</organism>
<feature type="compositionally biased region" description="Basic and acidic residues" evidence="5">
    <location>
        <begin position="528"/>
        <end position="540"/>
    </location>
</feature>
<feature type="transmembrane region" description="Helical" evidence="6">
    <location>
        <begin position="263"/>
        <end position="285"/>
    </location>
</feature>
<evidence type="ECO:0000256" key="6">
    <source>
        <dbReference type="SAM" id="Phobius"/>
    </source>
</evidence>
<evidence type="ECO:0000313" key="7">
    <source>
        <dbReference type="EMBL" id="KAL1521904.1"/>
    </source>
</evidence>
<evidence type="ECO:0000256" key="3">
    <source>
        <dbReference type="ARBA" id="ARBA00022989"/>
    </source>
</evidence>
<dbReference type="PANTHER" id="PTHR12570">
    <property type="match status" value="1"/>
</dbReference>
<dbReference type="EMBL" id="JBGBPQ010000007">
    <property type="protein sequence ID" value="KAL1521904.1"/>
    <property type="molecule type" value="Genomic_DNA"/>
</dbReference>
<protein>
    <recommendedName>
        <fullName evidence="9">Magnesium transporter</fullName>
    </recommendedName>
</protein>